<feature type="transmembrane region" description="Helical" evidence="8">
    <location>
        <begin position="74"/>
        <end position="94"/>
    </location>
</feature>
<feature type="transmembrane region" description="Helical" evidence="8">
    <location>
        <begin position="106"/>
        <end position="127"/>
    </location>
</feature>
<dbReference type="GO" id="GO:0055085">
    <property type="term" value="P:transmembrane transport"/>
    <property type="evidence" value="ECO:0007669"/>
    <property type="project" value="InterPro"/>
</dbReference>
<feature type="domain" description="ABC transmembrane type-1" evidence="9">
    <location>
        <begin position="68"/>
        <end position="274"/>
    </location>
</feature>
<dbReference type="InterPro" id="IPR035906">
    <property type="entry name" value="MetI-like_sf"/>
</dbReference>
<evidence type="ECO:0000256" key="3">
    <source>
        <dbReference type="ARBA" id="ARBA00022448"/>
    </source>
</evidence>
<evidence type="ECO:0000313" key="10">
    <source>
        <dbReference type="EMBL" id="SLN64798.1"/>
    </source>
</evidence>
<keyword evidence="6 8" id="KW-1133">Transmembrane helix</keyword>
<feature type="transmembrane region" description="Helical" evidence="8">
    <location>
        <begin position="147"/>
        <end position="170"/>
    </location>
</feature>
<name>A0A1Y5TIK3_9PROT</name>
<feature type="transmembrane region" description="Helical" evidence="8">
    <location>
        <begin position="251"/>
        <end position="275"/>
    </location>
</feature>
<comment type="similarity">
    <text evidence="2">Belongs to the binding-protein-dependent transport system permease family. CysTW subfamily.</text>
</comment>
<dbReference type="EMBL" id="FWFR01000002">
    <property type="protein sequence ID" value="SLN64798.1"/>
    <property type="molecule type" value="Genomic_DNA"/>
</dbReference>
<evidence type="ECO:0000256" key="1">
    <source>
        <dbReference type="ARBA" id="ARBA00004651"/>
    </source>
</evidence>
<evidence type="ECO:0000256" key="6">
    <source>
        <dbReference type="ARBA" id="ARBA00022989"/>
    </source>
</evidence>
<dbReference type="PROSITE" id="PS50928">
    <property type="entry name" value="ABC_TM1"/>
    <property type="match status" value="1"/>
</dbReference>
<keyword evidence="4" id="KW-1003">Cell membrane</keyword>
<keyword evidence="3 8" id="KW-0813">Transport</keyword>
<feature type="transmembrane region" description="Helical" evidence="8">
    <location>
        <begin position="210"/>
        <end position="231"/>
    </location>
</feature>
<evidence type="ECO:0000256" key="5">
    <source>
        <dbReference type="ARBA" id="ARBA00022692"/>
    </source>
</evidence>
<evidence type="ECO:0000256" key="7">
    <source>
        <dbReference type="ARBA" id="ARBA00023136"/>
    </source>
</evidence>
<evidence type="ECO:0000256" key="4">
    <source>
        <dbReference type="ARBA" id="ARBA00022475"/>
    </source>
</evidence>
<proteinExistence type="inferred from homology"/>
<protein>
    <submittedName>
        <fullName evidence="10">Putrescine transport system permease protein PotH</fullName>
    </submittedName>
</protein>
<dbReference type="Gene3D" id="1.10.3720.10">
    <property type="entry name" value="MetI-like"/>
    <property type="match status" value="1"/>
</dbReference>
<evidence type="ECO:0000256" key="8">
    <source>
        <dbReference type="RuleBase" id="RU363032"/>
    </source>
</evidence>
<dbReference type="AlphaFoldDB" id="A0A1Y5TIK3"/>
<sequence length="283" mass="31153">MRTGGEKAFSRIMLGPITILYVLFLLAPISFFLLMSLFKYDAFNMYAPVVTGENFARLLFDGYYQTIILRTLKIAFLTAFFSLVLGYPLAYFLARTKSAWRGVLMFLVIAPLMTGVIVRTYGWIVLLGREGAVNKVLMTLGFLSEPATILGTELAVLLALVHILMPYMVFPLFSSLASQDPDVERAASTLGAGRVRTFIEVTLPMSRSGIIMGAALVFTLTAGSVVTPALLGGKDVQMIGQQIYELVTSTLNWPLASATAFVLVFCQFSIIFLYFRGGRSRAQ</sequence>
<dbReference type="Pfam" id="PF00528">
    <property type="entry name" value="BPD_transp_1"/>
    <property type="match status" value="1"/>
</dbReference>
<evidence type="ECO:0000256" key="2">
    <source>
        <dbReference type="ARBA" id="ARBA00007069"/>
    </source>
</evidence>
<comment type="subcellular location">
    <subcellularLocation>
        <location evidence="1 8">Cell membrane</location>
        <topology evidence="1 8">Multi-pass membrane protein</topology>
    </subcellularLocation>
</comment>
<evidence type="ECO:0000313" key="11">
    <source>
        <dbReference type="Proteomes" id="UP000193200"/>
    </source>
</evidence>
<dbReference type="SUPFAM" id="SSF161098">
    <property type="entry name" value="MetI-like"/>
    <property type="match status" value="1"/>
</dbReference>
<accession>A0A1Y5TIK3</accession>
<dbReference type="GO" id="GO:0005886">
    <property type="term" value="C:plasma membrane"/>
    <property type="evidence" value="ECO:0007669"/>
    <property type="project" value="UniProtKB-SubCell"/>
</dbReference>
<dbReference type="InterPro" id="IPR000515">
    <property type="entry name" value="MetI-like"/>
</dbReference>
<keyword evidence="5 8" id="KW-0812">Transmembrane</keyword>
<dbReference type="RefSeq" id="WP_085884261.1">
    <property type="nucleotide sequence ID" value="NZ_FWFR01000002.1"/>
</dbReference>
<evidence type="ECO:0000259" key="9">
    <source>
        <dbReference type="PROSITE" id="PS50928"/>
    </source>
</evidence>
<dbReference type="CDD" id="cd06261">
    <property type="entry name" value="TM_PBP2"/>
    <property type="match status" value="1"/>
</dbReference>
<dbReference type="Proteomes" id="UP000193200">
    <property type="component" value="Unassembled WGS sequence"/>
</dbReference>
<feature type="transmembrane region" description="Helical" evidence="8">
    <location>
        <begin position="12"/>
        <end position="38"/>
    </location>
</feature>
<gene>
    <name evidence="10" type="primary">potH_2</name>
    <name evidence="10" type="ORF">OCH7691_02944</name>
</gene>
<dbReference type="PANTHER" id="PTHR42929">
    <property type="entry name" value="INNER MEMBRANE ABC TRANSPORTER PERMEASE PROTEIN YDCU-RELATED-RELATED"/>
    <property type="match status" value="1"/>
</dbReference>
<keyword evidence="11" id="KW-1185">Reference proteome</keyword>
<reference evidence="10 11" key="1">
    <citation type="submission" date="2017-03" db="EMBL/GenBank/DDBJ databases">
        <authorList>
            <person name="Afonso C.L."/>
            <person name="Miller P.J."/>
            <person name="Scott M.A."/>
            <person name="Spackman E."/>
            <person name="Goraichik I."/>
            <person name="Dimitrov K.M."/>
            <person name="Suarez D.L."/>
            <person name="Swayne D.E."/>
        </authorList>
    </citation>
    <scope>NUCLEOTIDE SEQUENCE [LARGE SCALE GENOMIC DNA]</scope>
    <source>
        <strain evidence="10 11">CECT 7691</strain>
    </source>
</reference>
<dbReference type="PANTHER" id="PTHR42929:SF5">
    <property type="entry name" value="ABC TRANSPORTER PERMEASE PROTEIN"/>
    <property type="match status" value="1"/>
</dbReference>
<dbReference type="OrthoDB" id="9807047at2"/>
<organism evidence="10 11">
    <name type="scientific">Oceanibacterium hippocampi</name>
    <dbReference type="NCBI Taxonomy" id="745714"/>
    <lineage>
        <taxon>Bacteria</taxon>
        <taxon>Pseudomonadati</taxon>
        <taxon>Pseudomonadota</taxon>
        <taxon>Alphaproteobacteria</taxon>
        <taxon>Sneathiellales</taxon>
        <taxon>Sneathiellaceae</taxon>
        <taxon>Oceanibacterium</taxon>
    </lineage>
</organism>
<dbReference type="InParanoid" id="A0A1Y5TIK3"/>
<keyword evidence="7 8" id="KW-0472">Membrane</keyword>